<keyword evidence="5 9" id="KW-0408">Iron</keyword>
<evidence type="ECO:0000256" key="6">
    <source>
        <dbReference type="ARBA" id="ARBA00023014"/>
    </source>
</evidence>
<keyword evidence="12" id="KW-1185">Reference proteome</keyword>
<dbReference type="Pfam" id="PF01930">
    <property type="entry name" value="Cas_Cas4"/>
    <property type="match status" value="1"/>
</dbReference>
<evidence type="ECO:0000256" key="2">
    <source>
        <dbReference type="ARBA" id="ARBA00022723"/>
    </source>
</evidence>
<evidence type="ECO:0000313" key="11">
    <source>
        <dbReference type="EMBL" id="MDF0592491.1"/>
    </source>
</evidence>
<dbReference type="Proteomes" id="UP001215956">
    <property type="component" value="Unassembled WGS sequence"/>
</dbReference>
<dbReference type="RefSeq" id="WP_316968200.1">
    <property type="nucleotide sequence ID" value="NZ_JARFPL010000006.1"/>
</dbReference>
<comment type="cofactor">
    <cofactor evidence="9">
        <name>Mg(2+)</name>
        <dbReference type="ChEBI" id="CHEBI:18420"/>
    </cofactor>
    <cofactor evidence="9">
        <name>Mn(2+)</name>
        <dbReference type="ChEBI" id="CHEBI:29035"/>
    </cofactor>
    <text evidence="9">Mg(2+) or Mn(2+) required for ssDNA cleavage activity.</text>
</comment>
<dbReference type="NCBIfam" id="TIGR00372">
    <property type="entry name" value="cas4"/>
    <property type="match status" value="1"/>
</dbReference>
<gene>
    <name evidence="11" type="primary">cas4</name>
    <name evidence="11" type="ORF">P0O24_02700</name>
</gene>
<feature type="domain" description="DUF83" evidence="10">
    <location>
        <begin position="28"/>
        <end position="205"/>
    </location>
</feature>
<keyword evidence="4 9" id="KW-0269">Exonuclease</keyword>
<proteinExistence type="inferred from homology"/>
<keyword evidence="1 9" id="KW-0540">Nuclease</keyword>
<dbReference type="InterPro" id="IPR022765">
    <property type="entry name" value="Dna2/Cas4_DUF83"/>
</dbReference>
<comment type="caution">
    <text evidence="11">The sequence shown here is derived from an EMBL/GenBank/DDBJ whole genome shotgun (WGS) entry which is preliminary data.</text>
</comment>
<keyword evidence="7 9" id="KW-0051">Antiviral defense</keyword>
<keyword evidence="6 9" id="KW-0411">Iron-sulfur</keyword>
<evidence type="ECO:0000256" key="8">
    <source>
        <dbReference type="ARBA" id="ARBA00023211"/>
    </source>
</evidence>
<evidence type="ECO:0000256" key="4">
    <source>
        <dbReference type="ARBA" id="ARBA00022839"/>
    </source>
</evidence>
<name>A0ABT5XCV8_9EURY</name>
<evidence type="ECO:0000256" key="5">
    <source>
        <dbReference type="ARBA" id="ARBA00023004"/>
    </source>
</evidence>
<comment type="cofactor">
    <cofactor evidence="9">
        <name>iron-sulfur cluster</name>
        <dbReference type="ChEBI" id="CHEBI:30408"/>
    </cofactor>
</comment>
<keyword evidence="2 9" id="KW-0479">Metal-binding</keyword>
<evidence type="ECO:0000313" key="12">
    <source>
        <dbReference type="Proteomes" id="UP001215956"/>
    </source>
</evidence>
<dbReference type="Gene3D" id="3.90.320.10">
    <property type="match status" value="1"/>
</dbReference>
<keyword evidence="3 9" id="KW-0378">Hydrolase</keyword>
<dbReference type="EC" id="3.1.12.1" evidence="9"/>
<accession>A0ABT5XCV8</accession>
<keyword evidence="8 9" id="KW-0464">Manganese</keyword>
<dbReference type="EMBL" id="JARFPL010000006">
    <property type="protein sequence ID" value="MDF0592491.1"/>
    <property type="molecule type" value="Genomic_DNA"/>
</dbReference>
<protein>
    <recommendedName>
        <fullName evidence="9">CRISPR-associated exonuclease Cas4</fullName>
        <ecNumber evidence="9">3.1.12.1</ecNumber>
    </recommendedName>
</protein>
<evidence type="ECO:0000256" key="9">
    <source>
        <dbReference type="RuleBase" id="RU365022"/>
    </source>
</evidence>
<comment type="similarity">
    <text evidence="9">Belongs to the CRISPR-associated exonuclease Cas4 family.</text>
</comment>
<dbReference type="InterPro" id="IPR011604">
    <property type="entry name" value="PDDEXK-like_dom_sf"/>
</dbReference>
<evidence type="ECO:0000259" key="10">
    <source>
        <dbReference type="Pfam" id="PF01930"/>
    </source>
</evidence>
<comment type="function">
    <text evidence="9">CRISPR (clustered regularly interspaced short palindromic repeat) is an adaptive immune system that provides protection against mobile genetic elements (viruses, transposable elements and conjugative plasmids). CRISPR clusters contain sequences complementary to antecedent mobile elements and target invading nucleic acids. CRISPR clusters are transcribed and processed into CRISPR RNA (crRNA).</text>
</comment>
<dbReference type="InterPro" id="IPR013343">
    <property type="entry name" value="CRISPR-assoc_prot_Cas4"/>
</dbReference>
<organism evidence="11 12">
    <name type="scientific">Candidatus Methanocrinis alkalitolerans</name>
    <dbReference type="NCBI Taxonomy" id="3033395"/>
    <lineage>
        <taxon>Archaea</taxon>
        <taxon>Methanobacteriati</taxon>
        <taxon>Methanobacteriota</taxon>
        <taxon>Stenosarchaea group</taxon>
        <taxon>Methanomicrobia</taxon>
        <taxon>Methanotrichales</taxon>
        <taxon>Methanotrichaceae</taxon>
        <taxon>Methanocrinis</taxon>
    </lineage>
</organism>
<evidence type="ECO:0000256" key="1">
    <source>
        <dbReference type="ARBA" id="ARBA00022722"/>
    </source>
</evidence>
<evidence type="ECO:0000256" key="7">
    <source>
        <dbReference type="ARBA" id="ARBA00023118"/>
    </source>
</evidence>
<reference evidence="11 12" key="1">
    <citation type="submission" date="2023-03" db="EMBL/GenBank/DDBJ databases">
        <title>Whole genome sequencing of Methanotrichaceae archaeon M04Ac.</title>
        <authorList>
            <person name="Khomyakova M.A."/>
            <person name="Merkel A.Y."/>
            <person name="Slobodkin A.I."/>
        </authorList>
    </citation>
    <scope>NUCLEOTIDE SEQUENCE [LARGE SCALE GENOMIC DNA]</scope>
    <source>
        <strain evidence="11 12">M04Ac</strain>
    </source>
</reference>
<evidence type="ECO:0000256" key="3">
    <source>
        <dbReference type="ARBA" id="ARBA00022801"/>
    </source>
</evidence>
<sequence>MKTKVDISSAEEEKAKDEEIFITVSDALEYLFCPRFIFFMHCLGIAQREERRYKVLKGRELHESREKVNRDYVRKRLKCTRKEISVYLTSRGHHLKGEVDEVLFLEDGTAAPMDYKFAEWKKTVYRTHKYQAALYGLLIMEHYGVDVNRGYVCYTRSNHHVEEINLGGKDYKRAEQMVREILMIIQREYYPDGTKQKARCMDPAFRSKAMQN</sequence>